<dbReference type="STRING" id="1384054.N790_10325"/>
<comment type="caution">
    <text evidence="9">The sequence shown here is derived from an EMBL/GenBank/DDBJ whole genome shotgun (WGS) entry which is preliminary data.</text>
</comment>
<comment type="similarity">
    <text evidence="1 8">Belongs to the SOS response-associated peptidase family.</text>
</comment>
<dbReference type="GO" id="GO:0106300">
    <property type="term" value="P:protein-DNA covalent cross-linking repair"/>
    <property type="evidence" value="ECO:0007669"/>
    <property type="project" value="InterPro"/>
</dbReference>
<dbReference type="AlphaFoldDB" id="A0A091B0J1"/>
<keyword evidence="7" id="KW-0456">Lyase</keyword>
<evidence type="ECO:0000256" key="6">
    <source>
        <dbReference type="ARBA" id="ARBA00023125"/>
    </source>
</evidence>
<dbReference type="RefSeq" id="WP_043804465.1">
    <property type="nucleotide sequence ID" value="NZ_AVCH01000185.1"/>
</dbReference>
<reference evidence="9 10" key="1">
    <citation type="submission" date="2013-09" db="EMBL/GenBank/DDBJ databases">
        <title>Genome sequencing of Arenimonas malthae.</title>
        <authorList>
            <person name="Chen F."/>
            <person name="Wang G."/>
        </authorList>
    </citation>
    <scope>NUCLEOTIDE SEQUENCE [LARGE SCALE GENOMIC DNA]</scope>
    <source>
        <strain evidence="9 10">CC-JY-1</strain>
    </source>
</reference>
<dbReference type="InterPro" id="IPR036590">
    <property type="entry name" value="SRAP-like"/>
</dbReference>
<dbReference type="PANTHER" id="PTHR13604:SF0">
    <property type="entry name" value="ABASIC SITE PROCESSING PROTEIN HMCES"/>
    <property type="match status" value="1"/>
</dbReference>
<dbReference type="PATRIC" id="fig|1384054.3.peg.2223"/>
<keyword evidence="5" id="KW-0190">Covalent protein-DNA linkage</keyword>
<dbReference type="eggNOG" id="COG2135">
    <property type="taxonomic scope" value="Bacteria"/>
</dbReference>
<gene>
    <name evidence="9" type="ORF">N790_10325</name>
</gene>
<dbReference type="Gene3D" id="3.90.1680.10">
    <property type="entry name" value="SOS response associated peptidase-like"/>
    <property type="match status" value="1"/>
</dbReference>
<accession>A0A091B0J1</accession>
<organism evidence="9 10">
    <name type="scientific">Arenimonas malthae CC-JY-1</name>
    <dbReference type="NCBI Taxonomy" id="1384054"/>
    <lineage>
        <taxon>Bacteria</taxon>
        <taxon>Pseudomonadati</taxon>
        <taxon>Pseudomonadota</taxon>
        <taxon>Gammaproteobacteria</taxon>
        <taxon>Lysobacterales</taxon>
        <taxon>Lysobacteraceae</taxon>
        <taxon>Arenimonas</taxon>
    </lineage>
</organism>
<dbReference type="GO" id="GO:0016829">
    <property type="term" value="F:lyase activity"/>
    <property type="evidence" value="ECO:0007669"/>
    <property type="project" value="UniProtKB-KW"/>
</dbReference>
<evidence type="ECO:0000313" key="9">
    <source>
        <dbReference type="EMBL" id="KFN45221.1"/>
    </source>
</evidence>
<keyword evidence="2 8" id="KW-0645">Protease</keyword>
<dbReference type="GO" id="GO:0008233">
    <property type="term" value="F:peptidase activity"/>
    <property type="evidence" value="ECO:0007669"/>
    <property type="project" value="UniProtKB-KW"/>
</dbReference>
<keyword evidence="3" id="KW-0227">DNA damage</keyword>
<name>A0A091B0J1_9GAMM</name>
<dbReference type="PANTHER" id="PTHR13604">
    <property type="entry name" value="DC12-RELATED"/>
    <property type="match status" value="1"/>
</dbReference>
<evidence type="ECO:0000256" key="1">
    <source>
        <dbReference type="ARBA" id="ARBA00008136"/>
    </source>
</evidence>
<evidence type="ECO:0000256" key="3">
    <source>
        <dbReference type="ARBA" id="ARBA00022763"/>
    </source>
</evidence>
<sequence>MCARYALFGPFNAGNLVPGFVDHVVNPLAGFAHYNIAPSLVNPVVVAGAGGPGLESMRWGLLPHWARDPKIAYSTINARAETLAEKPAFRDAWRHGQRCLVPVTGWYEWVDEGGPRKQPYFLRSKAGDNPMMFAGLWSRWTDADGRTVATYTVVTTEARGEVRRVHDRQPQVLPEEGWLPWLQGPAHAAQAWLQPSEVPLTVYPVSAAVGNPRHQGASLVEPMARGGG</sequence>
<dbReference type="GO" id="GO:0006508">
    <property type="term" value="P:proteolysis"/>
    <property type="evidence" value="ECO:0007669"/>
    <property type="project" value="UniProtKB-KW"/>
</dbReference>
<evidence type="ECO:0000256" key="5">
    <source>
        <dbReference type="ARBA" id="ARBA00023124"/>
    </source>
</evidence>
<dbReference type="InterPro" id="IPR003738">
    <property type="entry name" value="SRAP"/>
</dbReference>
<evidence type="ECO:0000256" key="2">
    <source>
        <dbReference type="ARBA" id="ARBA00022670"/>
    </source>
</evidence>
<keyword evidence="10" id="KW-1185">Reference proteome</keyword>
<evidence type="ECO:0000256" key="4">
    <source>
        <dbReference type="ARBA" id="ARBA00022801"/>
    </source>
</evidence>
<dbReference type="EC" id="3.4.-.-" evidence="8"/>
<dbReference type="EMBL" id="AVCH01000185">
    <property type="protein sequence ID" value="KFN45221.1"/>
    <property type="molecule type" value="Genomic_DNA"/>
</dbReference>
<evidence type="ECO:0000256" key="8">
    <source>
        <dbReference type="RuleBase" id="RU364100"/>
    </source>
</evidence>
<protein>
    <recommendedName>
        <fullName evidence="8">Abasic site processing protein</fullName>
        <ecNumber evidence="8">3.4.-.-</ecNumber>
    </recommendedName>
</protein>
<evidence type="ECO:0000256" key="7">
    <source>
        <dbReference type="ARBA" id="ARBA00023239"/>
    </source>
</evidence>
<evidence type="ECO:0000313" key="10">
    <source>
        <dbReference type="Proteomes" id="UP000029392"/>
    </source>
</evidence>
<dbReference type="GO" id="GO:0003697">
    <property type="term" value="F:single-stranded DNA binding"/>
    <property type="evidence" value="ECO:0007669"/>
    <property type="project" value="InterPro"/>
</dbReference>
<dbReference type="SUPFAM" id="SSF143081">
    <property type="entry name" value="BB1717-like"/>
    <property type="match status" value="1"/>
</dbReference>
<keyword evidence="6" id="KW-0238">DNA-binding</keyword>
<dbReference type="Pfam" id="PF02586">
    <property type="entry name" value="SRAP"/>
    <property type="match status" value="1"/>
</dbReference>
<dbReference type="Proteomes" id="UP000029392">
    <property type="component" value="Unassembled WGS sequence"/>
</dbReference>
<proteinExistence type="inferred from homology"/>
<keyword evidence="4 8" id="KW-0378">Hydrolase</keyword>